<evidence type="ECO:0000313" key="2">
    <source>
        <dbReference type="Proteomes" id="UP000233551"/>
    </source>
</evidence>
<dbReference type="EMBL" id="PGOL01000195">
    <property type="protein sequence ID" value="PKI74748.1"/>
    <property type="molecule type" value="Genomic_DNA"/>
</dbReference>
<accession>A0A2I0L242</accession>
<comment type="caution">
    <text evidence="1">The sequence shown here is derived from an EMBL/GenBank/DDBJ whole genome shotgun (WGS) entry which is preliminary data.</text>
</comment>
<reference evidence="1 2" key="1">
    <citation type="submission" date="2017-11" db="EMBL/GenBank/DDBJ databases">
        <title>De-novo sequencing of pomegranate (Punica granatum L.) genome.</title>
        <authorList>
            <person name="Akparov Z."/>
            <person name="Amiraslanov A."/>
            <person name="Hajiyeva S."/>
            <person name="Abbasov M."/>
            <person name="Kaur K."/>
            <person name="Hamwieh A."/>
            <person name="Solovyev V."/>
            <person name="Salamov A."/>
            <person name="Braich B."/>
            <person name="Kosarev P."/>
            <person name="Mahmoud A."/>
            <person name="Hajiyev E."/>
            <person name="Babayeva S."/>
            <person name="Izzatullayeva V."/>
            <person name="Mammadov A."/>
            <person name="Mammadov A."/>
            <person name="Sharifova S."/>
            <person name="Ojaghi J."/>
            <person name="Eynullazada K."/>
            <person name="Bayramov B."/>
            <person name="Abdulazimova A."/>
            <person name="Shahmuradov I."/>
        </authorList>
    </citation>
    <scope>NUCLEOTIDE SEQUENCE [LARGE SCALE GENOMIC DNA]</scope>
    <source>
        <strain evidence="2">cv. AG2017</strain>
        <tissue evidence="1">Leaf</tissue>
    </source>
</reference>
<gene>
    <name evidence="1" type="ORF">CRG98_004857</name>
</gene>
<organism evidence="1 2">
    <name type="scientific">Punica granatum</name>
    <name type="common">Pomegranate</name>
    <dbReference type="NCBI Taxonomy" id="22663"/>
    <lineage>
        <taxon>Eukaryota</taxon>
        <taxon>Viridiplantae</taxon>
        <taxon>Streptophyta</taxon>
        <taxon>Embryophyta</taxon>
        <taxon>Tracheophyta</taxon>
        <taxon>Spermatophyta</taxon>
        <taxon>Magnoliopsida</taxon>
        <taxon>eudicotyledons</taxon>
        <taxon>Gunneridae</taxon>
        <taxon>Pentapetalae</taxon>
        <taxon>rosids</taxon>
        <taxon>malvids</taxon>
        <taxon>Myrtales</taxon>
        <taxon>Lythraceae</taxon>
        <taxon>Punica</taxon>
    </lineage>
</organism>
<evidence type="ECO:0000313" key="1">
    <source>
        <dbReference type="EMBL" id="PKI74748.1"/>
    </source>
</evidence>
<keyword evidence="2" id="KW-1185">Reference proteome</keyword>
<dbReference type="Proteomes" id="UP000233551">
    <property type="component" value="Unassembled WGS sequence"/>
</dbReference>
<dbReference type="AlphaFoldDB" id="A0A2I0L242"/>
<proteinExistence type="predicted"/>
<protein>
    <submittedName>
        <fullName evidence="1">Uncharacterized protein</fullName>
    </submittedName>
</protein>
<name>A0A2I0L242_PUNGR</name>
<sequence length="167" mass="19325">MEAKFHAQFHRTQPEVTLVDLTRLRSKDAGPIFLKINFEFELKKKFEGMGFQDFFDLASKPSSYGDFRKKKLIGNEIIMDKLVSCPLLVRAKGGKDEKPNAFGQVKYYTFNVLKTHETFDFLVKSGLVKFGLGHKHLTVEEIHNRDFCPFHGSWRPTIRFLKPGVQL</sequence>